<dbReference type="AlphaFoldDB" id="A0A5B6U7P3"/>
<keyword evidence="3" id="KW-1185">Reference proteome</keyword>
<keyword evidence="1" id="KW-0175">Coiled coil</keyword>
<proteinExistence type="predicted"/>
<sequence>MSKSGQPSQFTALVFQSLHRLLFSSLISIGLFTRLRCGLPDGCPDFDQQRAHYSMEPSKRHFILRKKPKRKIKSTKYMKSFERLKMDMKKISKEQQSIKEGQGQVEAKLNAIEQECKQLRDEIDLMIRCSANTQIRLGLMFRILKARQQADFGTAAQLTGVLREIVGRDN</sequence>
<dbReference type="GO" id="GO:0016874">
    <property type="term" value="F:ligase activity"/>
    <property type="evidence" value="ECO:0007669"/>
    <property type="project" value="UniProtKB-KW"/>
</dbReference>
<dbReference type="PANTHER" id="PTHR48248">
    <property type="entry name" value="UVR DOMAIN-CONTAINING PROTEIN"/>
    <property type="match status" value="1"/>
</dbReference>
<keyword evidence="2" id="KW-0436">Ligase</keyword>
<reference evidence="3" key="1">
    <citation type="journal article" date="2019" name="Plant Biotechnol. J.">
        <title>Genome sequencing of the Australian wild diploid species Gossypium australe highlights disease resistance and delayed gland morphogenesis.</title>
        <authorList>
            <person name="Cai Y."/>
            <person name="Cai X."/>
            <person name="Wang Q."/>
            <person name="Wang P."/>
            <person name="Zhang Y."/>
            <person name="Cai C."/>
            <person name="Xu Y."/>
            <person name="Wang K."/>
            <person name="Zhou Z."/>
            <person name="Wang C."/>
            <person name="Geng S."/>
            <person name="Li B."/>
            <person name="Dong Q."/>
            <person name="Hou Y."/>
            <person name="Wang H."/>
            <person name="Ai P."/>
            <person name="Liu Z."/>
            <person name="Yi F."/>
            <person name="Sun M."/>
            <person name="An G."/>
            <person name="Cheng J."/>
            <person name="Zhang Y."/>
            <person name="Shi Q."/>
            <person name="Xie Y."/>
            <person name="Shi X."/>
            <person name="Chang Y."/>
            <person name="Huang F."/>
            <person name="Chen Y."/>
            <person name="Hong S."/>
            <person name="Mi L."/>
            <person name="Sun Q."/>
            <person name="Zhang L."/>
            <person name="Zhou B."/>
            <person name="Peng R."/>
            <person name="Zhang X."/>
            <person name="Liu F."/>
        </authorList>
    </citation>
    <scope>NUCLEOTIDE SEQUENCE [LARGE SCALE GENOMIC DNA]</scope>
    <source>
        <strain evidence="3">cv. PA1801</strain>
    </source>
</reference>
<evidence type="ECO:0000313" key="3">
    <source>
        <dbReference type="Proteomes" id="UP000325315"/>
    </source>
</evidence>
<comment type="caution">
    <text evidence="2">The sequence shown here is derived from an EMBL/GenBank/DDBJ whole genome shotgun (WGS) entry which is preliminary data.</text>
</comment>
<gene>
    <name evidence="2" type="ORF">EPI10_034421</name>
</gene>
<feature type="coiled-coil region" evidence="1">
    <location>
        <begin position="102"/>
        <end position="129"/>
    </location>
</feature>
<protein>
    <submittedName>
        <fullName evidence="2">Glycine--tRNA ligase alpha subunit</fullName>
    </submittedName>
</protein>
<dbReference type="OrthoDB" id="993548at2759"/>
<name>A0A5B6U7P3_9ROSI</name>
<evidence type="ECO:0000313" key="2">
    <source>
        <dbReference type="EMBL" id="KAA3452474.1"/>
    </source>
</evidence>
<dbReference type="Proteomes" id="UP000325315">
    <property type="component" value="Unassembled WGS sequence"/>
</dbReference>
<organism evidence="2 3">
    <name type="scientific">Gossypium australe</name>
    <dbReference type="NCBI Taxonomy" id="47621"/>
    <lineage>
        <taxon>Eukaryota</taxon>
        <taxon>Viridiplantae</taxon>
        <taxon>Streptophyta</taxon>
        <taxon>Embryophyta</taxon>
        <taxon>Tracheophyta</taxon>
        <taxon>Spermatophyta</taxon>
        <taxon>Magnoliopsida</taxon>
        <taxon>eudicotyledons</taxon>
        <taxon>Gunneridae</taxon>
        <taxon>Pentapetalae</taxon>
        <taxon>rosids</taxon>
        <taxon>malvids</taxon>
        <taxon>Malvales</taxon>
        <taxon>Malvaceae</taxon>
        <taxon>Malvoideae</taxon>
        <taxon>Gossypium</taxon>
    </lineage>
</organism>
<accession>A0A5B6U7P3</accession>
<dbReference type="EMBL" id="SMMG02000027">
    <property type="protein sequence ID" value="KAA3452474.1"/>
    <property type="molecule type" value="Genomic_DNA"/>
</dbReference>
<evidence type="ECO:0000256" key="1">
    <source>
        <dbReference type="SAM" id="Coils"/>
    </source>
</evidence>
<dbReference type="PANTHER" id="PTHR48248:SF2">
    <property type="match status" value="1"/>
</dbReference>